<dbReference type="Gene3D" id="1.20.1070.10">
    <property type="entry name" value="Rhodopsin 7-helix transmembrane proteins"/>
    <property type="match status" value="1"/>
</dbReference>
<comment type="subcellular location">
    <subcellularLocation>
        <location evidence="1">Membrane</location>
    </subcellularLocation>
</comment>
<dbReference type="EMBL" id="GBXM01010330">
    <property type="protein sequence ID" value="JAH98247.1"/>
    <property type="molecule type" value="Transcribed_RNA"/>
</dbReference>
<feature type="transmembrane region" description="Helical" evidence="5">
    <location>
        <begin position="16"/>
        <end position="37"/>
    </location>
</feature>
<dbReference type="Pfam" id="PF00001">
    <property type="entry name" value="7tm_1"/>
    <property type="match status" value="1"/>
</dbReference>
<keyword evidence="3 5" id="KW-1133">Transmembrane helix</keyword>
<evidence type="ECO:0000256" key="4">
    <source>
        <dbReference type="ARBA" id="ARBA00023136"/>
    </source>
</evidence>
<dbReference type="PRINTS" id="PR01157">
    <property type="entry name" value="P2YPURNOCPTR"/>
</dbReference>
<proteinExistence type="predicted"/>
<reference evidence="7" key="2">
    <citation type="journal article" date="2015" name="Fish Shellfish Immunol.">
        <title>Early steps in the European eel (Anguilla anguilla)-Vibrio vulnificus interaction in the gills: Role of the RtxA13 toxin.</title>
        <authorList>
            <person name="Callol A."/>
            <person name="Pajuelo D."/>
            <person name="Ebbesson L."/>
            <person name="Teles M."/>
            <person name="MacKenzie S."/>
            <person name="Amaro C."/>
        </authorList>
    </citation>
    <scope>NUCLEOTIDE SEQUENCE</scope>
</reference>
<evidence type="ECO:0000256" key="3">
    <source>
        <dbReference type="ARBA" id="ARBA00022989"/>
    </source>
</evidence>
<dbReference type="SUPFAM" id="SSF81321">
    <property type="entry name" value="Family A G protein-coupled receptor-like"/>
    <property type="match status" value="1"/>
</dbReference>
<evidence type="ECO:0000256" key="5">
    <source>
        <dbReference type="SAM" id="Phobius"/>
    </source>
</evidence>
<feature type="domain" description="G-protein coupled receptors family 1 profile" evidence="6">
    <location>
        <begin position="32"/>
        <end position="286"/>
    </location>
</feature>
<feature type="transmembrane region" description="Helical" evidence="5">
    <location>
        <begin position="181"/>
        <end position="202"/>
    </location>
</feature>
<feature type="transmembrane region" description="Helical" evidence="5">
    <location>
        <begin position="49"/>
        <end position="77"/>
    </location>
</feature>
<dbReference type="PANTHER" id="PTHR24244">
    <property type="entry name" value="NEUROPEPTIDE S RECEPTOR"/>
    <property type="match status" value="1"/>
</dbReference>
<dbReference type="PANTHER" id="PTHR24244:SF0">
    <property type="entry name" value="G-PROTEIN COUPLED RECEPTORS FAMILY 1 PROFILE DOMAIN-CONTAINING PROTEIN"/>
    <property type="match status" value="1"/>
</dbReference>
<keyword evidence="4 5" id="KW-0472">Membrane</keyword>
<sequence length="335" mass="38378">MNNTNCGKIDTKFTHIFLPTVYVLVFIIGLFGNYFGLKSVCRSWRKLGSINIFILNLGVADLLYVFTLPFLVVYYAAKGKWIFGRSFCKVTRFLFNLNLYCSIGFLTCISIYRYLGIVHPLKVMGRINTRHSMVISIIVWLLVIIQILPDMFFDKTSGNYSEKCYDTTADYLITDYLPYSVGWTFTGFCVPLLIILGCYGHVAVVLASKANVNALLKQRCQKLVVMLVVLFSVCFIPYHVLRNLNLKTRILKNEGTCDERFKDIYIAYQVSRGLACMNSAINPLIYLVGNDDFLLRFHEISKRARRSVVHMAGVIIYRKPNEPDFIPMDSRGTMI</sequence>
<dbReference type="GO" id="GO:0008188">
    <property type="term" value="F:neuropeptide receptor activity"/>
    <property type="evidence" value="ECO:0007669"/>
    <property type="project" value="InterPro"/>
</dbReference>
<evidence type="ECO:0000256" key="2">
    <source>
        <dbReference type="ARBA" id="ARBA00022692"/>
    </source>
</evidence>
<feature type="transmembrane region" description="Helical" evidence="5">
    <location>
        <begin position="127"/>
        <end position="148"/>
    </location>
</feature>
<dbReference type="InterPro" id="IPR017452">
    <property type="entry name" value="GPCR_Rhodpsn_7TM"/>
</dbReference>
<dbReference type="InterPro" id="IPR027294">
    <property type="entry name" value="NPS_rcpt"/>
</dbReference>
<dbReference type="GO" id="GO:0016020">
    <property type="term" value="C:membrane"/>
    <property type="evidence" value="ECO:0007669"/>
    <property type="project" value="UniProtKB-SubCell"/>
</dbReference>
<dbReference type="InterPro" id="IPR000276">
    <property type="entry name" value="GPCR_Rhodpsn"/>
</dbReference>
<name>A0A0E9X6B4_ANGAN</name>
<evidence type="ECO:0000256" key="1">
    <source>
        <dbReference type="ARBA" id="ARBA00004370"/>
    </source>
</evidence>
<evidence type="ECO:0000259" key="6">
    <source>
        <dbReference type="PROSITE" id="PS50262"/>
    </source>
</evidence>
<dbReference type="PROSITE" id="PS50262">
    <property type="entry name" value="G_PROTEIN_RECEP_F1_2"/>
    <property type="match status" value="1"/>
</dbReference>
<organism evidence="7">
    <name type="scientific">Anguilla anguilla</name>
    <name type="common">European freshwater eel</name>
    <name type="synonym">Muraena anguilla</name>
    <dbReference type="NCBI Taxonomy" id="7936"/>
    <lineage>
        <taxon>Eukaryota</taxon>
        <taxon>Metazoa</taxon>
        <taxon>Chordata</taxon>
        <taxon>Craniata</taxon>
        <taxon>Vertebrata</taxon>
        <taxon>Euteleostomi</taxon>
        <taxon>Actinopterygii</taxon>
        <taxon>Neopterygii</taxon>
        <taxon>Teleostei</taxon>
        <taxon>Anguilliformes</taxon>
        <taxon>Anguillidae</taxon>
        <taxon>Anguilla</taxon>
    </lineage>
</organism>
<dbReference type="CDD" id="cd15967">
    <property type="entry name" value="7tmA_P2Y1-like"/>
    <property type="match status" value="1"/>
</dbReference>
<keyword evidence="2 5" id="KW-0812">Transmembrane</keyword>
<accession>A0A0E9X6B4</accession>
<feature type="transmembrane region" description="Helical" evidence="5">
    <location>
        <begin position="97"/>
        <end position="115"/>
    </location>
</feature>
<evidence type="ECO:0000313" key="7">
    <source>
        <dbReference type="EMBL" id="JAH98247.1"/>
    </source>
</evidence>
<dbReference type="AlphaFoldDB" id="A0A0E9X6B4"/>
<reference evidence="7" key="1">
    <citation type="submission" date="2014-11" db="EMBL/GenBank/DDBJ databases">
        <authorList>
            <person name="Amaro Gonzalez C."/>
        </authorList>
    </citation>
    <scope>NUCLEOTIDE SEQUENCE</scope>
</reference>
<protein>
    <recommendedName>
        <fullName evidence="6">G-protein coupled receptors family 1 profile domain-containing protein</fullName>
    </recommendedName>
</protein>
<dbReference type="PRINTS" id="PR00237">
    <property type="entry name" value="GPCRRHODOPSN"/>
</dbReference>
<feature type="transmembrane region" description="Helical" evidence="5">
    <location>
        <begin position="223"/>
        <end position="241"/>
    </location>
</feature>